<keyword evidence="3" id="KW-1185">Reference proteome</keyword>
<accession>A0A8J8CKE9</accession>
<name>A0A8J8CKE9_9CYAN</name>
<dbReference type="Gene3D" id="3.30.1330.40">
    <property type="entry name" value="RutC-like"/>
    <property type="match status" value="1"/>
</dbReference>
<dbReference type="Proteomes" id="UP000646053">
    <property type="component" value="Unassembled WGS sequence"/>
</dbReference>
<dbReference type="GO" id="GO:0019239">
    <property type="term" value="F:deaminase activity"/>
    <property type="evidence" value="ECO:0007669"/>
    <property type="project" value="TreeGrafter"/>
</dbReference>
<dbReference type="InterPro" id="IPR035959">
    <property type="entry name" value="RutC-like_sf"/>
</dbReference>
<dbReference type="InterPro" id="IPR006175">
    <property type="entry name" value="YjgF/YER057c/UK114"/>
</dbReference>
<dbReference type="EMBL" id="WVIE01000017">
    <property type="protein sequence ID" value="NDJ18546.1"/>
    <property type="molecule type" value="Genomic_DNA"/>
</dbReference>
<evidence type="ECO:0000256" key="1">
    <source>
        <dbReference type="ARBA" id="ARBA00010552"/>
    </source>
</evidence>
<gene>
    <name evidence="2" type="ORF">GS601_14810</name>
</gene>
<sequence>MQRTVINPRTVFNSLQYGFSQAVVVPSGRRVVLSGQVGVDAEENTVGTDVSTQITVALNNIEAILAEIGADLSHVVILRIYIVDAAKNDQQRITEALLKRFPVNPPATSWVIIRGLSEPEWLVEVEAEAVLPDEN</sequence>
<dbReference type="AlphaFoldDB" id="A0A8J8CKE9"/>
<protein>
    <submittedName>
        <fullName evidence="2">RidA family protein</fullName>
    </submittedName>
</protein>
<dbReference type="SUPFAM" id="SSF55298">
    <property type="entry name" value="YjgF-like"/>
    <property type="match status" value="1"/>
</dbReference>
<evidence type="ECO:0000313" key="2">
    <source>
        <dbReference type="EMBL" id="NDJ18546.1"/>
    </source>
</evidence>
<dbReference type="GO" id="GO:0005829">
    <property type="term" value="C:cytosol"/>
    <property type="evidence" value="ECO:0007669"/>
    <property type="project" value="TreeGrafter"/>
</dbReference>
<reference evidence="2" key="1">
    <citation type="submission" date="2019-12" db="EMBL/GenBank/DDBJ databases">
        <title>High-Quality draft genome sequences of three cyanobacteria isolated from the limestone walls of the Old Cathedral of Coimbra.</title>
        <authorList>
            <person name="Tiago I."/>
            <person name="Soares F."/>
            <person name="Portugal A."/>
        </authorList>
    </citation>
    <scope>NUCLEOTIDE SEQUENCE</scope>
    <source>
        <strain evidence="2">A</strain>
    </source>
</reference>
<organism evidence="2 3">
    <name type="scientific">Myxacorys almedinensis A</name>
    <dbReference type="NCBI Taxonomy" id="2690445"/>
    <lineage>
        <taxon>Bacteria</taxon>
        <taxon>Bacillati</taxon>
        <taxon>Cyanobacteriota</taxon>
        <taxon>Cyanophyceae</taxon>
        <taxon>Leptolyngbyales</taxon>
        <taxon>Leptolyngbyaceae</taxon>
        <taxon>Myxacorys</taxon>
        <taxon>Myxacorys almedinensis</taxon>
    </lineage>
</organism>
<proteinExistence type="inferred from homology"/>
<dbReference type="PANTHER" id="PTHR11803:SF58">
    <property type="entry name" value="PROTEIN HMF1-RELATED"/>
    <property type="match status" value="1"/>
</dbReference>
<comment type="caution">
    <text evidence="2">The sequence shown here is derived from an EMBL/GenBank/DDBJ whole genome shotgun (WGS) entry which is preliminary data.</text>
</comment>
<dbReference type="Pfam" id="PF01042">
    <property type="entry name" value="Ribonuc_L-PSP"/>
    <property type="match status" value="1"/>
</dbReference>
<comment type="similarity">
    <text evidence="1">Belongs to the RutC family.</text>
</comment>
<evidence type="ECO:0000313" key="3">
    <source>
        <dbReference type="Proteomes" id="UP000646053"/>
    </source>
</evidence>
<dbReference type="PANTHER" id="PTHR11803">
    <property type="entry name" value="2-IMINOBUTANOATE/2-IMINOPROPANOATE DEAMINASE RIDA"/>
    <property type="match status" value="1"/>
</dbReference>